<organism evidence="1 2">
    <name type="scientific">Parendozoicomonas callyspongiae</name>
    <dbReference type="NCBI Taxonomy" id="2942213"/>
    <lineage>
        <taxon>Bacteria</taxon>
        <taxon>Pseudomonadati</taxon>
        <taxon>Pseudomonadota</taxon>
        <taxon>Gammaproteobacteria</taxon>
        <taxon>Oceanospirillales</taxon>
        <taxon>Endozoicomonadaceae</taxon>
        <taxon>Parendozoicomonas</taxon>
    </lineage>
</organism>
<evidence type="ECO:0008006" key="3">
    <source>
        <dbReference type="Google" id="ProtNLM"/>
    </source>
</evidence>
<accession>A0ABT0PL81</accession>
<reference evidence="1 2" key="1">
    <citation type="submission" date="2022-05" db="EMBL/GenBank/DDBJ databases">
        <authorList>
            <person name="Park J.-S."/>
        </authorList>
    </citation>
    <scope>NUCLEOTIDE SEQUENCE [LARGE SCALE GENOMIC DNA]</scope>
    <source>
        <strain evidence="1 2">2012CJ34-2</strain>
    </source>
</reference>
<dbReference type="Proteomes" id="UP001203338">
    <property type="component" value="Unassembled WGS sequence"/>
</dbReference>
<protein>
    <recommendedName>
        <fullName evidence="3">Phage protein</fullName>
    </recommendedName>
</protein>
<comment type="caution">
    <text evidence="1">The sequence shown here is derived from an EMBL/GenBank/DDBJ whole genome shotgun (WGS) entry which is preliminary data.</text>
</comment>
<evidence type="ECO:0000313" key="2">
    <source>
        <dbReference type="Proteomes" id="UP001203338"/>
    </source>
</evidence>
<evidence type="ECO:0000313" key="1">
    <source>
        <dbReference type="EMBL" id="MCL6272150.1"/>
    </source>
</evidence>
<sequence length="199" mass="22377">MTQYSDLIAKIQSGKFEKKELEKLLKNALAKNASDVEMAVREALASLKPAAKVKSNILNKGELCEVMGLTYWGWDTNKFAWGADTEKGELVSFQFANEASLLADGTREMTLWNEATFNIEDSSTRKRNAKEALGKYLEAKAGKTMYVVFNNNDWQRGGTSWGVDLNNDCVWVATKITDNNGVLTMKMEKFCRVCEFKSE</sequence>
<keyword evidence="2" id="KW-1185">Reference proteome</keyword>
<dbReference type="EMBL" id="JAMFLX010000050">
    <property type="protein sequence ID" value="MCL6272150.1"/>
    <property type="molecule type" value="Genomic_DNA"/>
</dbReference>
<name>A0ABT0PL81_9GAMM</name>
<gene>
    <name evidence="1" type="ORF">M3P05_19705</name>
</gene>
<dbReference type="RefSeq" id="WP_249701834.1">
    <property type="nucleotide sequence ID" value="NZ_JAMFLX010000050.1"/>
</dbReference>
<proteinExistence type="predicted"/>